<gene>
    <name evidence="1" type="ORF">L1987_80648</name>
</gene>
<name>A0ACB8YPB2_9ASTR</name>
<comment type="caution">
    <text evidence="1">The sequence shown here is derived from an EMBL/GenBank/DDBJ whole genome shotgun (WGS) entry which is preliminary data.</text>
</comment>
<accession>A0ACB8YPB2</accession>
<reference evidence="2" key="1">
    <citation type="journal article" date="2022" name="Mol. Ecol. Resour.">
        <title>The genomes of chicory, endive, great burdock and yacon provide insights into Asteraceae palaeo-polyploidization history and plant inulin production.</title>
        <authorList>
            <person name="Fan W."/>
            <person name="Wang S."/>
            <person name="Wang H."/>
            <person name="Wang A."/>
            <person name="Jiang F."/>
            <person name="Liu H."/>
            <person name="Zhao H."/>
            <person name="Xu D."/>
            <person name="Zhang Y."/>
        </authorList>
    </citation>
    <scope>NUCLEOTIDE SEQUENCE [LARGE SCALE GENOMIC DNA]</scope>
    <source>
        <strain evidence="2">cv. Yunnan</strain>
    </source>
</reference>
<proteinExistence type="predicted"/>
<dbReference type="EMBL" id="CM042044">
    <property type="protein sequence ID" value="KAI3686958.1"/>
    <property type="molecule type" value="Genomic_DNA"/>
</dbReference>
<reference evidence="1 2" key="2">
    <citation type="journal article" date="2022" name="Mol. Ecol. Resour.">
        <title>The genomes of chicory, endive, great burdock and yacon provide insights into Asteraceae paleo-polyploidization history and plant inulin production.</title>
        <authorList>
            <person name="Fan W."/>
            <person name="Wang S."/>
            <person name="Wang H."/>
            <person name="Wang A."/>
            <person name="Jiang F."/>
            <person name="Liu H."/>
            <person name="Zhao H."/>
            <person name="Xu D."/>
            <person name="Zhang Y."/>
        </authorList>
    </citation>
    <scope>NUCLEOTIDE SEQUENCE [LARGE SCALE GENOMIC DNA]</scope>
    <source>
        <strain evidence="2">cv. Yunnan</strain>
        <tissue evidence="1">Leaves</tissue>
    </source>
</reference>
<organism evidence="1 2">
    <name type="scientific">Smallanthus sonchifolius</name>
    <dbReference type="NCBI Taxonomy" id="185202"/>
    <lineage>
        <taxon>Eukaryota</taxon>
        <taxon>Viridiplantae</taxon>
        <taxon>Streptophyta</taxon>
        <taxon>Embryophyta</taxon>
        <taxon>Tracheophyta</taxon>
        <taxon>Spermatophyta</taxon>
        <taxon>Magnoliopsida</taxon>
        <taxon>eudicotyledons</taxon>
        <taxon>Gunneridae</taxon>
        <taxon>Pentapetalae</taxon>
        <taxon>asterids</taxon>
        <taxon>campanulids</taxon>
        <taxon>Asterales</taxon>
        <taxon>Asteraceae</taxon>
        <taxon>Asteroideae</taxon>
        <taxon>Heliantheae alliance</taxon>
        <taxon>Millerieae</taxon>
        <taxon>Smallanthus</taxon>
    </lineage>
</organism>
<protein>
    <submittedName>
        <fullName evidence="1">Uncharacterized protein</fullName>
    </submittedName>
</protein>
<evidence type="ECO:0000313" key="2">
    <source>
        <dbReference type="Proteomes" id="UP001056120"/>
    </source>
</evidence>
<evidence type="ECO:0000313" key="1">
    <source>
        <dbReference type="EMBL" id="KAI3686958.1"/>
    </source>
</evidence>
<sequence length="1515" mass="172200">MPPRRAPAANANSDIAAILTQLVTQLTQANGATNGNGGNGSNSGNNGGNGGNGGNNPSQCTFRHFNSCNPLKFYGTEGATGLLQWFESIENTFLNSDCPDNLRVRHTTSVLQKRALTWWNGEKRNRGVDVAMALPWDEVKRLMTEEFCPRNEVKKLEAEFWDLAQDSGESLAYTTRFHELSLLVPHMVTPLSRCIEKYIGGLPRQIQDTVLGRNPATLEDAIRLSATLTDNHVKAGTLTKKGSKKAAETVTPPTHNKETTTEPPRNNKKRKVRNFAVVTPAVPVNQAAPMVQAPVKKPYGGIYPLCATCNYHHPQNIPCRLCTYCGRYGHTVNVCRTKALTGQVNPPNQTVPQVANQGAPAIANGRACYECGDPNHFRNLCPRLANARQGGARGRAFNINANEAQANNDVVNGTFLVNSQYASILFDTGADKSFVSLNFEPLLAKTRSQLEKTFTVEIANGDSLTIESIIYDCSLELNDHAFPINLVPMPLGSFDIIIGMDWLSNHHAEVICFEKCIRIPLPSGETLRVFGEKPCKGLKLMSCTTAQKYLRKKYIAFLAHIVQKDVKEKSIQDIPIIRDFPEVFPKDLSGLPPVRQVEFRIDLMPGANPVARAPYRLAPSEMQELASQLQELSDKGFIRPSHSPWGAPVLFVKKKDGSFRMCIDYRELNKLTIKNRYPLPRIDDLFDQLQGSNCFSKIDLRSGYHQLRVQEDDIPKTAFRTRYGHYEFMVMPFGLTNAPAVFMDLMNRVCKPYLDKFVIVFIDDILIYSKTKTDHEEHLRLVLDLLKKEQLYAKFSKCEFWLKEVQFLGHIVNDKGIHVDPAKIETVKNWNAPKTPTEVRSFLGLAGYYRRFISNFSKIAVPLTALTHKGKAYEWGPKQEEAFQTLKHKLCNAPILTLPDGNDDLVVYCDASNQGLGCVLMQRGKVITYASRQLKIHEKNYTTHDLELGAVVFALKIWRHYLYGTKCVVFTDHKSLQHIFNQKELNMRQRRWVELLNDYDCEIRYHPGRANVVADALSRKDHVMLHCARIQSDIQTRILEAQHVSVTEGNMYEEMSCGVELLLESKPNGLLYYLNRIWVPDRDDLRAILMNEAHKTRYSIHPGADKMYQDLRQLYWWPGMKKDIALYVAKCLTCSKVKAEHQRPSGLLEQPEIPVWKWENLAMDFITKLPRTSSGYDSIWVIIDRLTKSAHFLPIREDFKVEKLARIYIDEIVSRHGVPLNIISDRDARFTSRFWQSLQSALGTRLDLSTAYHPQTDGQTERTIQTLEDMLRACVIDFGGNWDSHLSLIEFSYNNSYHTSINMAPFEALNGRKCRSPICWNEIGEAQITGPELIQETSDKIIQIRDNIRVARSRQKSYADKRRKPLEFQVGDLVLLKVSPWKGVVRFGKKGKLAPCYVGPFKILERIGKVAYKLELPPSLGNVHPTFHISNLKKCLADENLHIPLDDVHIDETMHFVEKPVEILDREVKQLKRSRIPIVKVRWESKRGPEFTWEREDQMKLKYPHLFTNNVVSSS</sequence>
<dbReference type="Proteomes" id="UP001056120">
    <property type="component" value="Linkage Group LG27"/>
</dbReference>
<keyword evidence="2" id="KW-1185">Reference proteome</keyword>